<protein>
    <submittedName>
        <fullName evidence="1">Uncharacterized protein</fullName>
    </submittedName>
</protein>
<organism evidence="1 2">
    <name type="scientific">Kibdelosporangium lantanae</name>
    <dbReference type="NCBI Taxonomy" id="1497396"/>
    <lineage>
        <taxon>Bacteria</taxon>
        <taxon>Bacillati</taxon>
        <taxon>Actinomycetota</taxon>
        <taxon>Actinomycetes</taxon>
        <taxon>Pseudonocardiales</taxon>
        <taxon>Pseudonocardiaceae</taxon>
        <taxon>Kibdelosporangium</taxon>
    </lineage>
</organism>
<feature type="non-terminal residue" evidence="1">
    <location>
        <position position="75"/>
    </location>
</feature>
<dbReference type="Proteomes" id="UP001597045">
    <property type="component" value="Unassembled WGS sequence"/>
</dbReference>
<evidence type="ECO:0000313" key="1">
    <source>
        <dbReference type="EMBL" id="MFD1049602.1"/>
    </source>
</evidence>
<gene>
    <name evidence="1" type="ORF">ACFQ1S_30790</name>
</gene>
<evidence type="ECO:0000313" key="2">
    <source>
        <dbReference type="Proteomes" id="UP001597045"/>
    </source>
</evidence>
<proteinExistence type="predicted"/>
<dbReference type="EMBL" id="JBHTIS010002282">
    <property type="protein sequence ID" value="MFD1049602.1"/>
    <property type="molecule type" value="Genomic_DNA"/>
</dbReference>
<sequence>MVDGVDFVVDDVGGSGGFETDTLVLDCAGAEVELVVLLDEDDELDDDFDSVVLLWVVLSVTAALADVGADDWLVP</sequence>
<accession>A0ABW3MHG8</accession>
<keyword evidence="2" id="KW-1185">Reference proteome</keyword>
<comment type="caution">
    <text evidence="1">The sequence shown here is derived from an EMBL/GenBank/DDBJ whole genome shotgun (WGS) entry which is preliminary data.</text>
</comment>
<reference evidence="2" key="1">
    <citation type="journal article" date="2019" name="Int. J. Syst. Evol. Microbiol.">
        <title>The Global Catalogue of Microorganisms (GCM) 10K type strain sequencing project: providing services to taxonomists for standard genome sequencing and annotation.</title>
        <authorList>
            <consortium name="The Broad Institute Genomics Platform"/>
            <consortium name="The Broad Institute Genome Sequencing Center for Infectious Disease"/>
            <person name="Wu L."/>
            <person name="Ma J."/>
        </authorList>
    </citation>
    <scope>NUCLEOTIDE SEQUENCE [LARGE SCALE GENOMIC DNA]</scope>
    <source>
        <strain evidence="2">JCM 31486</strain>
    </source>
</reference>
<name>A0ABW3MHG8_9PSEU</name>